<feature type="transmembrane region" description="Helical" evidence="1">
    <location>
        <begin position="20"/>
        <end position="48"/>
    </location>
</feature>
<gene>
    <name evidence="3" type="ORF">ATW55_11595</name>
</gene>
<protein>
    <recommendedName>
        <fullName evidence="2">SHOCT domain-containing protein</fullName>
    </recommendedName>
</protein>
<feature type="domain" description="SHOCT" evidence="2">
    <location>
        <begin position="72"/>
        <end position="97"/>
    </location>
</feature>
<evidence type="ECO:0000259" key="2">
    <source>
        <dbReference type="Pfam" id="PF09851"/>
    </source>
</evidence>
<name>A0A101XTD1_9BACL</name>
<keyword evidence="4" id="KW-1185">Reference proteome</keyword>
<proteinExistence type="predicted"/>
<sequence>MLSVNEKECYAMWYGNSGIGFGSMMGAMGVMGFVMILFFGILIFAVVFGVRMFTRTERGYSGGNSSHDSGSALHIVKERYARGEISRDEYDRLRDELKD</sequence>
<evidence type="ECO:0000256" key="1">
    <source>
        <dbReference type="SAM" id="Phobius"/>
    </source>
</evidence>
<evidence type="ECO:0000313" key="3">
    <source>
        <dbReference type="EMBL" id="KUO97232.1"/>
    </source>
</evidence>
<comment type="caution">
    <text evidence="3">The sequence shown here is derived from an EMBL/GenBank/DDBJ whole genome shotgun (WGS) entry which is preliminary data.</text>
</comment>
<keyword evidence="1" id="KW-0812">Transmembrane</keyword>
<keyword evidence="1" id="KW-1133">Transmembrane helix</keyword>
<dbReference type="AlphaFoldDB" id="A0A101XTD1"/>
<dbReference type="Pfam" id="PF09851">
    <property type="entry name" value="SHOCT"/>
    <property type="match status" value="1"/>
</dbReference>
<evidence type="ECO:0000313" key="4">
    <source>
        <dbReference type="Proteomes" id="UP000053557"/>
    </source>
</evidence>
<reference evidence="3 4" key="1">
    <citation type="submission" date="2015-12" db="EMBL/GenBank/DDBJ databases">
        <title>Draft genome sequence of Acidibacillus ferrooxidans ITV001, isolated from a chalcopyrite acid mine drainage site in Brazil.</title>
        <authorList>
            <person name="Dall'Agnol H."/>
            <person name="Nancucheo I."/>
            <person name="Johnson B."/>
            <person name="Oliveira R."/>
            <person name="Leite L."/>
            <person name="Pylro V."/>
            <person name="Nunes G.L."/>
            <person name="Tzotzos G."/>
            <person name="Fernandes G.R."/>
            <person name="Dutra J."/>
            <person name="Orellana S.C."/>
            <person name="Oliveira G."/>
        </authorList>
    </citation>
    <scope>NUCLEOTIDE SEQUENCE [LARGE SCALE GENOMIC DNA]</scope>
    <source>
        <strain evidence="4">ITV01</strain>
    </source>
</reference>
<organism evidence="3 4">
    <name type="scientific">Ferroacidibacillus organovorans</name>
    <dbReference type="NCBI Taxonomy" id="1765683"/>
    <lineage>
        <taxon>Bacteria</taxon>
        <taxon>Bacillati</taxon>
        <taxon>Bacillota</taxon>
        <taxon>Bacilli</taxon>
        <taxon>Bacillales</taxon>
        <taxon>Alicyclobacillaceae</taxon>
        <taxon>Ferroacidibacillus</taxon>
    </lineage>
</organism>
<dbReference type="InterPro" id="IPR018649">
    <property type="entry name" value="SHOCT"/>
</dbReference>
<dbReference type="Proteomes" id="UP000053557">
    <property type="component" value="Unassembled WGS sequence"/>
</dbReference>
<dbReference type="EMBL" id="LPVJ01000003">
    <property type="protein sequence ID" value="KUO97232.1"/>
    <property type="molecule type" value="Genomic_DNA"/>
</dbReference>
<accession>A0A101XTD1</accession>
<keyword evidence="1" id="KW-0472">Membrane</keyword>